<evidence type="ECO:0000259" key="2">
    <source>
        <dbReference type="PROSITE" id="PS50086"/>
    </source>
</evidence>
<feature type="domain" description="Rab-GAP TBC" evidence="2">
    <location>
        <begin position="1"/>
        <end position="73"/>
    </location>
</feature>
<feature type="region of interest" description="Disordered" evidence="1">
    <location>
        <begin position="277"/>
        <end position="345"/>
    </location>
</feature>
<evidence type="ECO:0000313" key="4">
    <source>
        <dbReference type="RefSeq" id="XP_032804692.1"/>
    </source>
</evidence>
<dbReference type="FunFam" id="1.10.472.80:FF:000008">
    <property type="entry name" value="TBC1 domain family member 10A"/>
    <property type="match status" value="1"/>
</dbReference>
<evidence type="ECO:0000256" key="1">
    <source>
        <dbReference type="SAM" id="MobiDB-lite"/>
    </source>
</evidence>
<sequence>MSCICNLRACRIQRHAKVFQRLLQHRIPKLCQHLEELGVEPLMFITPWFLTLFTSLPCWDTVLAVWDLIMLDGLNVMFRLGLSILQLLEERLLEMADVSQILPALLRVPADVSRYDVLVPALWGSEVHKWEIDTLQAVVQEEEEDELITGRDTARHKGALPKLGSRAERPGDATKATNKRRANAPHKGERRTGERGALSTALRSAQRRLCEIGRAHRGPPADCKAAAPSVAPARRPGHGSSAVTYSKGRGVKVGYRQQGSWGGAKGRKMVLLRAGSGHTRRHTIHTPLSPFSSTTSGEAGSSVAELKGAVGPGVGIKDAGTETQDYEEGSGSENPSAGVYHARKAMSRLAVGGPYTDSEPAEAPENP</sequence>
<proteinExistence type="predicted"/>
<evidence type="ECO:0000313" key="3">
    <source>
        <dbReference type="Proteomes" id="UP001318040"/>
    </source>
</evidence>
<dbReference type="GO" id="GO:0005096">
    <property type="term" value="F:GTPase activator activity"/>
    <property type="evidence" value="ECO:0007669"/>
    <property type="project" value="TreeGrafter"/>
</dbReference>
<dbReference type="AlphaFoldDB" id="A0AAJ7SUF2"/>
<feature type="compositionally biased region" description="Low complexity" evidence="1">
    <location>
        <begin position="220"/>
        <end position="234"/>
    </location>
</feature>
<dbReference type="InterPro" id="IPR000195">
    <property type="entry name" value="Rab-GAP-TBC_dom"/>
</dbReference>
<organism evidence="3 4">
    <name type="scientific">Petromyzon marinus</name>
    <name type="common">Sea lamprey</name>
    <dbReference type="NCBI Taxonomy" id="7757"/>
    <lineage>
        <taxon>Eukaryota</taxon>
        <taxon>Metazoa</taxon>
        <taxon>Chordata</taxon>
        <taxon>Craniata</taxon>
        <taxon>Vertebrata</taxon>
        <taxon>Cyclostomata</taxon>
        <taxon>Hyperoartia</taxon>
        <taxon>Petromyzontiformes</taxon>
        <taxon>Petromyzontidae</taxon>
        <taxon>Petromyzon</taxon>
    </lineage>
</organism>
<dbReference type="PANTHER" id="PTHR47219:SF9">
    <property type="entry name" value="GTPASE ACTIVATING PROTEIN AND CENTROSOME-ASSOCIATED, ISOFORM B"/>
    <property type="match status" value="1"/>
</dbReference>
<keyword evidence="3" id="KW-1185">Reference proteome</keyword>
<dbReference type="KEGG" id="pmrn:116939867"/>
<gene>
    <name evidence="4" type="primary">LOC116939867</name>
</gene>
<dbReference type="InterPro" id="IPR050302">
    <property type="entry name" value="Rab_GAP_TBC_domain"/>
</dbReference>
<dbReference type="PROSITE" id="PS50086">
    <property type="entry name" value="TBC_RABGAP"/>
    <property type="match status" value="1"/>
</dbReference>
<dbReference type="GO" id="GO:0031267">
    <property type="term" value="F:small GTPase binding"/>
    <property type="evidence" value="ECO:0007669"/>
    <property type="project" value="TreeGrafter"/>
</dbReference>
<dbReference type="SUPFAM" id="SSF47923">
    <property type="entry name" value="Ypt/Rab-GAP domain of gyp1p"/>
    <property type="match status" value="1"/>
</dbReference>
<dbReference type="InterPro" id="IPR035969">
    <property type="entry name" value="Rab-GAP_TBC_sf"/>
</dbReference>
<accession>A0AAJ7SUF2</accession>
<name>A0AAJ7SUF2_PETMA</name>
<dbReference type="Pfam" id="PF00566">
    <property type="entry name" value="RabGAP-TBC"/>
    <property type="match status" value="1"/>
</dbReference>
<feature type="region of interest" description="Disordered" evidence="1">
    <location>
        <begin position="218"/>
        <end position="245"/>
    </location>
</feature>
<feature type="region of interest" description="Disordered" evidence="1">
    <location>
        <begin position="144"/>
        <end position="200"/>
    </location>
</feature>
<dbReference type="PANTHER" id="PTHR47219">
    <property type="entry name" value="RAB GTPASE-ACTIVATING PROTEIN 1-LIKE"/>
    <property type="match status" value="1"/>
</dbReference>
<dbReference type="RefSeq" id="XP_032804692.1">
    <property type="nucleotide sequence ID" value="XM_032948801.1"/>
</dbReference>
<reference evidence="4" key="1">
    <citation type="submission" date="2025-08" db="UniProtKB">
        <authorList>
            <consortium name="RefSeq"/>
        </authorList>
    </citation>
    <scope>IDENTIFICATION</scope>
    <source>
        <tissue evidence="4">Sperm</tissue>
    </source>
</reference>
<feature type="compositionally biased region" description="Polar residues" evidence="1">
    <location>
        <begin position="289"/>
        <end position="299"/>
    </location>
</feature>
<protein>
    <submittedName>
        <fullName evidence="4">TBC1 domain family member 10B-like</fullName>
    </submittedName>
</protein>
<dbReference type="Proteomes" id="UP001318040">
    <property type="component" value="Chromosome 7"/>
</dbReference>
<dbReference type="Gene3D" id="1.10.472.80">
    <property type="entry name" value="Ypt/Rab-GAP domain of gyp1p, domain 3"/>
    <property type="match status" value="1"/>
</dbReference>